<dbReference type="VEuPathDB" id="MicrosporidiaDB:AAJ76_5200016548"/>
<organism evidence="1 2">
    <name type="scientific">Vairimorpha ceranae</name>
    <dbReference type="NCBI Taxonomy" id="40302"/>
    <lineage>
        <taxon>Eukaryota</taxon>
        <taxon>Fungi</taxon>
        <taxon>Fungi incertae sedis</taxon>
        <taxon>Microsporidia</taxon>
        <taxon>Nosematidae</taxon>
        <taxon>Vairimorpha</taxon>
    </lineage>
</organism>
<dbReference type="GeneID" id="36320880"/>
<comment type="caution">
    <text evidence="1">The sequence shown here is derived from an EMBL/GenBank/DDBJ whole genome shotgun (WGS) entry which is preliminary data.</text>
</comment>
<evidence type="ECO:0000313" key="1">
    <source>
        <dbReference type="EMBL" id="KKO74668.1"/>
    </source>
</evidence>
<keyword evidence="2" id="KW-1185">Reference proteome</keyword>
<dbReference type="RefSeq" id="XP_024330410.1">
    <property type="nucleotide sequence ID" value="XM_024475932.1"/>
</dbReference>
<sequence>MIERTSERRIVIIGVKRRNADTLIPLILSHVHHNSAILTNAGENVQI</sequence>
<reference evidence="1 2" key="1">
    <citation type="journal article" date="2015" name="Environ. Microbiol.">
        <title>Genome analyses suggest the presence of polyploidy and recent human-driven expansions in eight global populations of the honeybee pathogen Nosema ceranae.</title>
        <authorList>
            <person name="Pelin A."/>
            <person name="Selman M."/>
            <person name="Aris-Brosou S."/>
            <person name="Farinelli L."/>
            <person name="Corradi N."/>
        </authorList>
    </citation>
    <scope>NUCLEOTIDE SEQUENCE [LARGE SCALE GENOMIC DNA]</scope>
    <source>
        <strain evidence="1 2">PA08 1199</strain>
    </source>
</reference>
<accession>A0A0F9WNT8</accession>
<proteinExistence type="predicted"/>
<dbReference type="Proteomes" id="UP000034350">
    <property type="component" value="Unassembled WGS sequence"/>
</dbReference>
<evidence type="ECO:0000313" key="2">
    <source>
        <dbReference type="Proteomes" id="UP000034350"/>
    </source>
</evidence>
<dbReference type="EMBL" id="JPQZ01000052">
    <property type="protein sequence ID" value="KKO74668.1"/>
    <property type="molecule type" value="Genomic_DNA"/>
</dbReference>
<name>A0A0F9WNT8_9MICR</name>
<protein>
    <submittedName>
        <fullName evidence="1">Uncharacterized protein</fullName>
    </submittedName>
</protein>
<gene>
    <name evidence="1" type="ORF">AAJ76_5200016548</name>
</gene>
<dbReference type="AlphaFoldDB" id="A0A0F9WNT8"/>